<sequence>MLKMNVDAAVCPGRDFCGVSAAIRDCEENVLESGLLPRGVRPSPFAIEDPLVADTLDSV</sequence>
<evidence type="ECO:0000313" key="1">
    <source>
        <dbReference type="EMBL" id="GMN27999.1"/>
    </source>
</evidence>
<dbReference type="EMBL" id="BTGU01000002">
    <property type="protein sequence ID" value="GMN27999.1"/>
    <property type="molecule type" value="Genomic_DNA"/>
</dbReference>
<gene>
    <name evidence="1" type="ORF">TIFTF001_001884</name>
</gene>
<name>A0AA88D5W9_FICCA</name>
<keyword evidence="2" id="KW-1185">Reference proteome</keyword>
<organism evidence="1 2">
    <name type="scientific">Ficus carica</name>
    <name type="common">Common fig</name>
    <dbReference type="NCBI Taxonomy" id="3494"/>
    <lineage>
        <taxon>Eukaryota</taxon>
        <taxon>Viridiplantae</taxon>
        <taxon>Streptophyta</taxon>
        <taxon>Embryophyta</taxon>
        <taxon>Tracheophyta</taxon>
        <taxon>Spermatophyta</taxon>
        <taxon>Magnoliopsida</taxon>
        <taxon>eudicotyledons</taxon>
        <taxon>Gunneridae</taxon>
        <taxon>Pentapetalae</taxon>
        <taxon>rosids</taxon>
        <taxon>fabids</taxon>
        <taxon>Rosales</taxon>
        <taxon>Moraceae</taxon>
        <taxon>Ficeae</taxon>
        <taxon>Ficus</taxon>
    </lineage>
</organism>
<reference evidence="1" key="1">
    <citation type="submission" date="2023-07" db="EMBL/GenBank/DDBJ databases">
        <title>draft genome sequence of fig (Ficus carica).</title>
        <authorList>
            <person name="Takahashi T."/>
            <person name="Nishimura K."/>
        </authorList>
    </citation>
    <scope>NUCLEOTIDE SEQUENCE</scope>
</reference>
<dbReference type="AlphaFoldDB" id="A0AA88D5W9"/>
<accession>A0AA88D5W9</accession>
<evidence type="ECO:0000313" key="2">
    <source>
        <dbReference type="Proteomes" id="UP001187192"/>
    </source>
</evidence>
<dbReference type="Proteomes" id="UP001187192">
    <property type="component" value="Unassembled WGS sequence"/>
</dbReference>
<comment type="caution">
    <text evidence="1">The sequence shown here is derived from an EMBL/GenBank/DDBJ whole genome shotgun (WGS) entry which is preliminary data.</text>
</comment>
<protein>
    <submittedName>
        <fullName evidence="1">Uncharacterized protein</fullName>
    </submittedName>
</protein>
<proteinExistence type="predicted"/>